<reference evidence="2" key="1">
    <citation type="submission" date="2013-10" db="EMBL/GenBank/DDBJ databases">
        <title>Draft genome sequence of Clostridium botulinum type B strain Osaka05.</title>
        <authorList>
            <person name="Sakaguchi Y."/>
            <person name="Hosomi K."/>
            <person name="Uchiyama J."/>
            <person name="Ogura Y."/>
            <person name="Sakaguchi M."/>
            <person name="Kohda T."/>
            <person name="Mukamoto M."/>
            <person name="Misawa N."/>
            <person name="Matsuzaki S."/>
            <person name="Hayashi T."/>
            <person name="Kozaki S."/>
        </authorList>
    </citation>
    <scope>NUCLEOTIDE SEQUENCE</scope>
    <source>
        <strain evidence="2">Osaka05</strain>
    </source>
</reference>
<dbReference type="AlphaFoldDB" id="A0A060N328"/>
<protein>
    <submittedName>
        <fullName evidence="2">Aminopeptidase (Precursor)</fullName>
    </submittedName>
</protein>
<dbReference type="Proteomes" id="UP000054164">
    <property type="component" value="Unassembled WGS sequence"/>
</dbReference>
<gene>
    <name evidence="2" type="ORF">CBO05P1_092</name>
</gene>
<keyword evidence="2" id="KW-0645">Protease</keyword>
<dbReference type="HOGENOM" id="CLU_2732832_0_0_9"/>
<keyword evidence="2" id="KW-0031">Aminopeptidase</keyword>
<dbReference type="RefSeq" id="WP_030031870.1">
    <property type="nucleotide sequence ID" value="NZ_BA000058.1"/>
</dbReference>
<organism evidence="2">
    <name type="scientific">Clostridium botulinum B str. Osaka05</name>
    <dbReference type="NCBI Taxonomy" id="1407017"/>
    <lineage>
        <taxon>Bacteria</taxon>
        <taxon>Bacillati</taxon>
        <taxon>Bacillota</taxon>
        <taxon>Clostridia</taxon>
        <taxon>Eubacteriales</taxon>
        <taxon>Clostridiaceae</taxon>
        <taxon>Clostridium</taxon>
    </lineage>
</organism>
<keyword evidence="1" id="KW-0472">Membrane</keyword>
<keyword evidence="1" id="KW-1133">Transmembrane helix</keyword>
<evidence type="ECO:0000313" key="2">
    <source>
        <dbReference type="EMBL" id="BAO04811.1"/>
    </source>
</evidence>
<keyword evidence="2" id="KW-0378">Hydrolase</keyword>
<dbReference type="EMBL" id="BA000058">
    <property type="protein sequence ID" value="BAO04811.1"/>
    <property type="molecule type" value="Genomic_DNA"/>
</dbReference>
<dbReference type="GO" id="GO:0004177">
    <property type="term" value="F:aminopeptidase activity"/>
    <property type="evidence" value="ECO:0007669"/>
    <property type="project" value="UniProtKB-KW"/>
</dbReference>
<name>A0A060N328_CLOBO</name>
<feature type="transmembrane region" description="Helical" evidence="1">
    <location>
        <begin position="6"/>
        <end position="23"/>
    </location>
</feature>
<proteinExistence type="predicted"/>
<sequence>MNTSITIYIISLIGSLLCGLYMKHDIYHQISIKDIIVALCPIINSVATLCLIMCLGCDIFKFIYKQFNKIK</sequence>
<keyword evidence="1" id="KW-0812">Transmembrane</keyword>
<feature type="transmembrane region" description="Helical" evidence="1">
    <location>
        <begin position="35"/>
        <end position="64"/>
    </location>
</feature>
<accession>A0A060N328</accession>
<evidence type="ECO:0000256" key="1">
    <source>
        <dbReference type="SAM" id="Phobius"/>
    </source>
</evidence>